<dbReference type="Proteomes" id="UP000199103">
    <property type="component" value="Chromosome I"/>
</dbReference>
<dbReference type="EMBL" id="LT629772">
    <property type="protein sequence ID" value="SDS43504.1"/>
    <property type="molecule type" value="Genomic_DNA"/>
</dbReference>
<sequence length="166" mass="18227">MVNSGSVLPRTAFNGRGSSLNPFVVIEDAAGFIDFAVAVFSAREVTAARTATPTGTLIHAELEFGDSLLMLSDPQRGWVTRPGLFQLWVSDVSAILDAAADHGTTVVTPPTPFYGEVTLARMRDRWDNLWWLYQPSPGQPDPVPAWDGGSDVVFRTIDEYMQERAR</sequence>
<dbReference type="AlphaFoldDB" id="A0A1H1S687"/>
<dbReference type="OrthoDB" id="9795306at2"/>
<keyword evidence="2" id="KW-1185">Reference proteome</keyword>
<organism evidence="1 2">
    <name type="scientific">Microlunatus soli</name>
    <dbReference type="NCBI Taxonomy" id="630515"/>
    <lineage>
        <taxon>Bacteria</taxon>
        <taxon>Bacillati</taxon>
        <taxon>Actinomycetota</taxon>
        <taxon>Actinomycetes</taxon>
        <taxon>Propionibacteriales</taxon>
        <taxon>Propionibacteriaceae</taxon>
        <taxon>Microlunatus</taxon>
    </lineage>
</organism>
<reference evidence="1 2" key="1">
    <citation type="submission" date="2016-10" db="EMBL/GenBank/DDBJ databases">
        <authorList>
            <person name="de Groot N.N."/>
        </authorList>
    </citation>
    <scope>NUCLEOTIDE SEQUENCE [LARGE SCALE GENOMIC DNA]</scope>
    <source>
        <strain evidence="1 2">DSM 21800</strain>
    </source>
</reference>
<dbReference type="Gene3D" id="3.30.720.120">
    <property type="match status" value="1"/>
</dbReference>
<evidence type="ECO:0000313" key="1">
    <source>
        <dbReference type="EMBL" id="SDS43504.1"/>
    </source>
</evidence>
<protein>
    <submittedName>
        <fullName evidence="1">Uncharacterized conserved protein PhnB, glyoxalase superfamily</fullName>
    </submittedName>
</protein>
<evidence type="ECO:0000313" key="2">
    <source>
        <dbReference type="Proteomes" id="UP000199103"/>
    </source>
</evidence>
<dbReference type="InterPro" id="IPR029068">
    <property type="entry name" value="Glyas_Bleomycin-R_OHBP_Dase"/>
</dbReference>
<name>A0A1H1S687_9ACTN</name>
<proteinExistence type="predicted"/>
<dbReference type="SUPFAM" id="SSF54593">
    <property type="entry name" value="Glyoxalase/Bleomycin resistance protein/Dihydroxybiphenyl dioxygenase"/>
    <property type="match status" value="1"/>
</dbReference>
<accession>A0A1H1S687</accession>
<dbReference type="STRING" id="630515.SAMN04489812_1899"/>
<dbReference type="RefSeq" id="WP_091523483.1">
    <property type="nucleotide sequence ID" value="NZ_LT629772.1"/>
</dbReference>
<gene>
    <name evidence="1" type="ORF">SAMN04489812_1899</name>
</gene>